<dbReference type="PROSITE" id="PS50292">
    <property type="entry name" value="PEROXIDASE_3"/>
    <property type="match status" value="1"/>
</dbReference>
<reference evidence="2" key="1">
    <citation type="submission" date="2017-06" db="EMBL/GenBank/DDBJ databases">
        <title>Genome analysis of Fimbriiglobus ruber SP5, the first member of the order Planctomycetales with confirmed chitinolytic capability.</title>
        <authorList>
            <person name="Ravin N.V."/>
            <person name="Rakitin A.L."/>
            <person name="Ivanova A.A."/>
            <person name="Beletsky A.V."/>
            <person name="Kulichevskaya I.S."/>
            <person name="Mardanov A.V."/>
            <person name="Dedysh S.N."/>
        </authorList>
    </citation>
    <scope>NUCLEOTIDE SEQUENCE [LARGE SCALE GENOMIC DNA]</scope>
    <source>
        <strain evidence="2">SP5</strain>
    </source>
</reference>
<dbReference type="GO" id="GO:0020037">
    <property type="term" value="F:heme binding"/>
    <property type="evidence" value="ECO:0007669"/>
    <property type="project" value="InterPro"/>
</dbReference>
<protein>
    <submittedName>
        <fullName evidence="1">Uncharacterized protein</fullName>
    </submittedName>
</protein>
<keyword evidence="2" id="KW-1185">Reference proteome</keyword>
<organism evidence="1 2">
    <name type="scientific">Fimbriiglobus ruber</name>
    <dbReference type="NCBI Taxonomy" id="1908690"/>
    <lineage>
        <taxon>Bacteria</taxon>
        <taxon>Pseudomonadati</taxon>
        <taxon>Planctomycetota</taxon>
        <taxon>Planctomycetia</taxon>
        <taxon>Gemmatales</taxon>
        <taxon>Gemmataceae</taxon>
        <taxon>Fimbriiglobus</taxon>
    </lineage>
</organism>
<dbReference type="InterPro" id="IPR019791">
    <property type="entry name" value="Haem_peroxidase_animal"/>
</dbReference>
<dbReference type="RefSeq" id="WP_088252325.1">
    <property type="nucleotide sequence ID" value="NZ_NIDE01000001.1"/>
</dbReference>
<comment type="caution">
    <text evidence="1">The sequence shown here is derived from an EMBL/GenBank/DDBJ whole genome shotgun (WGS) entry which is preliminary data.</text>
</comment>
<evidence type="ECO:0000313" key="1">
    <source>
        <dbReference type="EMBL" id="OWK47192.1"/>
    </source>
</evidence>
<dbReference type="AlphaFoldDB" id="A0A225E0S9"/>
<name>A0A225E0S9_9BACT</name>
<dbReference type="GO" id="GO:0006979">
    <property type="term" value="P:response to oxidative stress"/>
    <property type="evidence" value="ECO:0007669"/>
    <property type="project" value="InterPro"/>
</dbReference>
<sequence>MTPKNWLRHVLTARASNPSTRAKIFARGLEKLDDRIVPAVSGTRSIDETNNNIANPTYGTAGTDLIRLAPVGYADGVSSPALPRTRVPGRSATS</sequence>
<dbReference type="EMBL" id="NIDE01000001">
    <property type="protein sequence ID" value="OWK47192.1"/>
    <property type="molecule type" value="Genomic_DNA"/>
</dbReference>
<evidence type="ECO:0000313" key="2">
    <source>
        <dbReference type="Proteomes" id="UP000214646"/>
    </source>
</evidence>
<accession>A0A225E0S9</accession>
<proteinExistence type="predicted"/>
<gene>
    <name evidence="1" type="ORF">FRUB_00891</name>
</gene>
<dbReference type="Pfam" id="PF03098">
    <property type="entry name" value="An_peroxidase"/>
    <property type="match status" value="1"/>
</dbReference>
<dbReference type="Gene3D" id="1.10.640.10">
    <property type="entry name" value="Haem peroxidase domain superfamily, animal type"/>
    <property type="match status" value="1"/>
</dbReference>
<dbReference type="Proteomes" id="UP000214646">
    <property type="component" value="Unassembled WGS sequence"/>
</dbReference>
<dbReference type="GO" id="GO:0004601">
    <property type="term" value="F:peroxidase activity"/>
    <property type="evidence" value="ECO:0007669"/>
    <property type="project" value="InterPro"/>
</dbReference>
<dbReference type="SUPFAM" id="SSF48113">
    <property type="entry name" value="Heme-dependent peroxidases"/>
    <property type="match status" value="1"/>
</dbReference>
<dbReference type="InterPro" id="IPR037120">
    <property type="entry name" value="Haem_peroxidase_sf_animal"/>
</dbReference>
<dbReference type="InterPro" id="IPR010255">
    <property type="entry name" value="Haem_peroxidase_sf"/>
</dbReference>